<evidence type="ECO:0000313" key="3">
    <source>
        <dbReference type="EMBL" id="SMP59966.1"/>
    </source>
</evidence>
<organism evidence="3 4">
    <name type="scientific">Neorhodopirellula lusitana</name>
    <dbReference type="NCBI Taxonomy" id="445327"/>
    <lineage>
        <taxon>Bacteria</taxon>
        <taxon>Pseudomonadati</taxon>
        <taxon>Planctomycetota</taxon>
        <taxon>Planctomycetia</taxon>
        <taxon>Pirellulales</taxon>
        <taxon>Pirellulaceae</taxon>
        <taxon>Neorhodopirellula</taxon>
    </lineage>
</organism>
<dbReference type="RefSeq" id="WP_283433039.1">
    <property type="nucleotide sequence ID" value="NZ_FXUG01000006.1"/>
</dbReference>
<dbReference type="PANTHER" id="PTHR11786">
    <property type="entry name" value="N-HYDROXYARYLAMINE O-ACETYLTRANSFERASE"/>
    <property type="match status" value="1"/>
</dbReference>
<accession>A0ABY1Q7S0</accession>
<keyword evidence="4" id="KW-1185">Reference proteome</keyword>
<name>A0ABY1Q7S0_9BACT</name>
<dbReference type="EMBL" id="FXUG01000006">
    <property type="protein sequence ID" value="SMP59966.1"/>
    <property type="molecule type" value="Genomic_DNA"/>
</dbReference>
<protein>
    <submittedName>
        <fullName evidence="3">Arylamine N-acetyltransferase/N-hydroxyarylamine O-acetyltransferase</fullName>
    </submittedName>
</protein>
<dbReference type="Gene3D" id="3.30.2140.10">
    <property type="entry name" value="Arylamine N-acetyltransferase"/>
    <property type="match status" value="1"/>
</dbReference>
<dbReference type="PANTHER" id="PTHR11786:SF0">
    <property type="entry name" value="ARYLAMINE N-ACETYLTRANSFERASE 4-RELATED"/>
    <property type="match status" value="1"/>
</dbReference>
<reference evidence="3 4" key="1">
    <citation type="submission" date="2017-05" db="EMBL/GenBank/DDBJ databases">
        <authorList>
            <person name="Varghese N."/>
            <person name="Submissions S."/>
        </authorList>
    </citation>
    <scope>NUCLEOTIDE SEQUENCE [LARGE SCALE GENOMIC DNA]</scope>
    <source>
        <strain evidence="3 4">DSM 25457</strain>
    </source>
</reference>
<evidence type="ECO:0000256" key="2">
    <source>
        <dbReference type="RuleBase" id="RU003452"/>
    </source>
</evidence>
<sequence>MDLNRYFERIGHHDQVACTLSTLRSIVFAHATSIPFESLDPLAGIRISLDAEAIFDKLIRRRRGGYCFEQNALLAAALREVGFEVEELSARVWYNNFDGTTPPRTHVFLAVTVDGTRWLADCGVGGSTPTGLMELDRIGEAQELLGETRRIVSMDERLVPTSMHQVRHGDQWSDVYEFTGETMPKIDQEMGNWWTSSHPDSKFRKNLIVALLNRDGTRCSIVNNEFLHRRGAEVVQRIHIGSRGQLSDLLRDRFGLELPANADVSPLLG</sequence>
<gene>
    <name evidence="3" type="ORF">SAMN06265222_106297</name>
</gene>
<proteinExistence type="inferred from homology"/>
<comment type="similarity">
    <text evidence="1 2">Belongs to the arylamine N-acetyltransferase family.</text>
</comment>
<dbReference type="Pfam" id="PF00797">
    <property type="entry name" value="Acetyltransf_2"/>
    <property type="match status" value="1"/>
</dbReference>
<evidence type="ECO:0000256" key="1">
    <source>
        <dbReference type="ARBA" id="ARBA00006547"/>
    </source>
</evidence>
<comment type="caution">
    <text evidence="3">The sequence shown here is derived from an EMBL/GenBank/DDBJ whole genome shotgun (WGS) entry which is preliminary data.</text>
</comment>
<dbReference type="InterPro" id="IPR038765">
    <property type="entry name" value="Papain-like_cys_pep_sf"/>
</dbReference>
<dbReference type="SUPFAM" id="SSF54001">
    <property type="entry name" value="Cysteine proteinases"/>
    <property type="match status" value="1"/>
</dbReference>
<evidence type="ECO:0000313" key="4">
    <source>
        <dbReference type="Proteomes" id="UP001158067"/>
    </source>
</evidence>
<dbReference type="InterPro" id="IPR001447">
    <property type="entry name" value="Arylamine_N-AcTrfase"/>
</dbReference>
<dbReference type="Proteomes" id="UP001158067">
    <property type="component" value="Unassembled WGS sequence"/>
</dbReference>
<dbReference type="Gene3D" id="2.40.128.150">
    <property type="entry name" value="Cysteine proteinases"/>
    <property type="match status" value="1"/>
</dbReference>
<dbReference type="PRINTS" id="PR01543">
    <property type="entry name" value="ANATRNSFRASE"/>
</dbReference>